<dbReference type="Proteomes" id="UP000076023">
    <property type="component" value="Unassembled WGS sequence"/>
</dbReference>
<dbReference type="OrthoDB" id="188375at2"/>
<dbReference type="RefSeq" id="WP_075080839.1">
    <property type="nucleotide sequence ID" value="NZ_BDCO01000003.1"/>
</dbReference>
<sequence>MAVTPDTLRKNLADLYSQPGVSGSCLQTGALVMNHDLPYSDERVANFAARVNHLVSGYESVDRALWQICAGFENYRLLILSRGNTRLSVLLTPAADIDLVSARATRLLMELEMLPAPTNSATPPPVLATKAEAQSIPQQEEGSPMIKRAEFEKIVTGLLSRVTGQAQAAKLIQRAMSKETTPINGELKRDDARRIGLAILDYVPNRGKRDALSSEFLNTFNS</sequence>
<evidence type="ECO:0000313" key="1">
    <source>
        <dbReference type="EMBL" id="GAT34976.1"/>
    </source>
</evidence>
<reference evidence="2" key="1">
    <citation type="journal article" date="2017" name="Genome Announc.">
        <title>Draft Genome Sequence of Terrimicrobium sacchariphilum NM-5T, a Facultative Anaerobic Soil Bacterium of the Class Spartobacteria.</title>
        <authorList>
            <person name="Qiu Y.L."/>
            <person name="Tourlousse D.M."/>
            <person name="Matsuura N."/>
            <person name="Ohashi A."/>
            <person name="Sekiguchi Y."/>
        </authorList>
    </citation>
    <scope>NUCLEOTIDE SEQUENCE [LARGE SCALE GENOMIC DNA]</scope>
    <source>
        <strain evidence="2">NM-5</strain>
    </source>
</reference>
<gene>
    <name evidence="1" type="ORF">TSACC_336</name>
</gene>
<dbReference type="InParanoid" id="A0A146GES0"/>
<comment type="caution">
    <text evidence="1">The sequence shown here is derived from an EMBL/GenBank/DDBJ whole genome shotgun (WGS) entry which is preliminary data.</text>
</comment>
<proteinExistence type="predicted"/>
<dbReference type="AlphaFoldDB" id="A0A146GES0"/>
<name>A0A146GES0_TERSA</name>
<accession>A0A146GES0</accession>
<dbReference type="STRING" id="690879.TSACC_336"/>
<dbReference type="EMBL" id="BDCO01000003">
    <property type="protein sequence ID" value="GAT34976.1"/>
    <property type="molecule type" value="Genomic_DNA"/>
</dbReference>
<organism evidence="1 2">
    <name type="scientific">Terrimicrobium sacchariphilum</name>
    <dbReference type="NCBI Taxonomy" id="690879"/>
    <lineage>
        <taxon>Bacteria</taxon>
        <taxon>Pseudomonadati</taxon>
        <taxon>Verrucomicrobiota</taxon>
        <taxon>Terrimicrobiia</taxon>
        <taxon>Terrimicrobiales</taxon>
        <taxon>Terrimicrobiaceae</taxon>
        <taxon>Terrimicrobium</taxon>
    </lineage>
</organism>
<protein>
    <submittedName>
        <fullName evidence="1">Uncharacterized protein</fullName>
    </submittedName>
</protein>
<keyword evidence="2" id="KW-1185">Reference proteome</keyword>
<evidence type="ECO:0000313" key="2">
    <source>
        <dbReference type="Proteomes" id="UP000076023"/>
    </source>
</evidence>